<dbReference type="GO" id="GO:0004252">
    <property type="term" value="F:serine-type endopeptidase activity"/>
    <property type="evidence" value="ECO:0007669"/>
    <property type="project" value="TreeGrafter"/>
</dbReference>
<dbReference type="STRING" id="1150600.ADIARSV_3138"/>
<comment type="caution">
    <text evidence="8">The sequence shown here is derived from an EMBL/GenBank/DDBJ whole genome shotgun (WGS) entry which is preliminary data.</text>
</comment>
<dbReference type="OrthoDB" id="9812921at2"/>
<keyword evidence="5" id="KW-0720">Serine protease</keyword>
<dbReference type="InterPro" id="IPR029058">
    <property type="entry name" value="AB_hydrolase_fold"/>
</dbReference>
<evidence type="ECO:0000256" key="6">
    <source>
        <dbReference type="SAM" id="SignalP"/>
    </source>
</evidence>
<feature type="chain" id="PRO_5004472202" evidence="6">
    <location>
        <begin position="19"/>
        <end position="674"/>
    </location>
</feature>
<evidence type="ECO:0000256" key="1">
    <source>
        <dbReference type="ARBA" id="ARBA00010040"/>
    </source>
</evidence>
<dbReference type="Proteomes" id="UP000014174">
    <property type="component" value="Unassembled WGS sequence"/>
</dbReference>
<dbReference type="Pfam" id="PF07676">
    <property type="entry name" value="PD40"/>
    <property type="match status" value="1"/>
</dbReference>
<evidence type="ECO:0000313" key="8">
    <source>
        <dbReference type="EMBL" id="EOR93697.1"/>
    </source>
</evidence>
<keyword evidence="3 6" id="KW-0732">Signal</keyword>
<dbReference type="Gene3D" id="2.120.10.60">
    <property type="entry name" value="Tricorn protease N-terminal domain"/>
    <property type="match status" value="1"/>
</dbReference>
<evidence type="ECO:0000256" key="5">
    <source>
        <dbReference type="ARBA" id="ARBA00022825"/>
    </source>
</evidence>
<feature type="domain" description="Peptidase S9 prolyl oligopeptidase catalytic" evidence="7">
    <location>
        <begin position="466"/>
        <end position="674"/>
    </location>
</feature>
<dbReference type="SUPFAM" id="SSF82171">
    <property type="entry name" value="DPP6 N-terminal domain-like"/>
    <property type="match status" value="1"/>
</dbReference>
<evidence type="ECO:0000256" key="2">
    <source>
        <dbReference type="ARBA" id="ARBA00022670"/>
    </source>
</evidence>
<dbReference type="EMBL" id="AQPN01000106">
    <property type="protein sequence ID" value="EOR93697.1"/>
    <property type="molecule type" value="Genomic_DNA"/>
</dbReference>
<accession>R9GPF0</accession>
<evidence type="ECO:0000259" key="7">
    <source>
        <dbReference type="Pfam" id="PF00326"/>
    </source>
</evidence>
<dbReference type="PANTHER" id="PTHR42776">
    <property type="entry name" value="SERINE PEPTIDASE S9 FAMILY MEMBER"/>
    <property type="match status" value="1"/>
</dbReference>
<dbReference type="GO" id="GO:0006508">
    <property type="term" value="P:proteolysis"/>
    <property type="evidence" value="ECO:0007669"/>
    <property type="project" value="UniProtKB-KW"/>
</dbReference>
<evidence type="ECO:0000256" key="4">
    <source>
        <dbReference type="ARBA" id="ARBA00022801"/>
    </source>
</evidence>
<name>R9GPF0_9SPHI</name>
<proteinExistence type="inferred from homology"/>
<reference evidence="8 9" key="1">
    <citation type="journal article" date="2013" name="Genome Announc.">
        <title>Draft Genome Sequence of Arcticibacter svalbardensis Strain MN12-7T, a Member of the Family Sphingobacteriaceae Isolated from an Arctic Soil Sample.</title>
        <authorList>
            <person name="Shivaji S."/>
            <person name="Ara S."/>
            <person name="Prasad S."/>
            <person name="Manasa B.P."/>
            <person name="Begum Z."/>
            <person name="Singh A."/>
            <person name="Kumar Pinnaka A."/>
        </authorList>
    </citation>
    <scope>NUCLEOTIDE SEQUENCE [LARGE SCALE GENOMIC DNA]</scope>
    <source>
        <strain evidence="8 9">MN12-7</strain>
    </source>
</reference>
<dbReference type="RefSeq" id="WP_016196367.1">
    <property type="nucleotide sequence ID" value="NZ_AQPN01000106.1"/>
</dbReference>
<evidence type="ECO:0000256" key="3">
    <source>
        <dbReference type="ARBA" id="ARBA00022729"/>
    </source>
</evidence>
<dbReference type="Gene3D" id="3.40.50.1820">
    <property type="entry name" value="alpha/beta hydrolase"/>
    <property type="match status" value="1"/>
</dbReference>
<keyword evidence="2" id="KW-0645">Protease</keyword>
<dbReference type="eggNOG" id="COG1506">
    <property type="taxonomic scope" value="Bacteria"/>
</dbReference>
<comment type="similarity">
    <text evidence="1">Belongs to the peptidase S9C family.</text>
</comment>
<dbReference type="AlphaFoldDB" id="R9GPF0"/>
<protein>
    <submittedName>
        <fullName evidence="8">Prolyl oligopeptidase family protein</fullName>
    </submittedName>
</protein>
<dbReference type="eggNOG" id="COG0823">
    <property type="taxonomic scope" value="Bacteria"/>
</dbReference>
<feature type="signal peptide" evidence="6">
    <location>
        <begin position="1"/>
        <end position="18"/>
    </location>
</feature>
<dbReference type="InterPro" id="IPR001375">
    <property type="entry name" value="Peptidase_S9_cat"/>
</dbReference>
<dbReference type="Pfam" id="PF00326">
    <property type="entry name" value="Peptidase_S9"/>
    <property type="match status" value="1"/>
</dbReference>
<dbReference type="FunFam" id="3.40.50.1820:FF:000028">
    <property type="entry name" value="S9 family peptidase"/>
    <property type="match status" value="1"/>
</dbReference>
<keyword evidence="9" id="KW-1185">Reference proteome</keyword>
<evidence type="ECO:0000313" key="9">
    <source>
        <dbReference type="Proteomes" id="UP000014174"/>
    </source>
</evidence>
<organism evidence="8 9">
    <name type="scientific">Arcticibacter svalbardensis MN12-7</name>
    <dbReference type="NCBI Taxonomy" id="1150600"/>
    <lineage>
        <taxon>Bacteria</taxon>
        <taxon>Pseudomonadati</taxon>
        <taxon>Bacteroidota</taxon>
        <taxon>Sphingobacteriia</taxon>
        <taxon>Sphingobacteriales</taxon>
        <taxon>Sphingobacteriaceae</taxon>
        <taxon>Arcticibacter</taxon>
    </lineage>
</organism>
<gene>
    <name evidence="8" type="ORF">ADIARSV_3138</name>
</gene>
<dbReference type="SUPFAM" id="SSF53474">
    <property type="entry name" value="alpha/beta-Hydrolases"/>
    <property type="match status" value="1"/>
</dbReference>
<dbReference type="PATRIC" id="fig|1150600.3.peg.3106"/>
<dbReference type="PANTHER" id="PTHR42776:SF13">
    <property type="entry name" value="DIPEPTIDYL-PEPTIDASE 5"/>
    <property type="match status" value="1"/>
</dbReference>
<sequence length="674" mass="75435">MKKLVIMSIIMASHAAIAQERMTPELLWGLGRVSGELVSDNGESILYGVTHYNIEENKSNKKLYRIPFSGGPAVELNGEEGAKSAIAVDDASGKITYLYKGQIWVMNSDGGSKSQLTSSESELSNLRISPDGKHILFSKEVLISKVHSPDRYPELKKSNAYVFDDLNYRHWDTWEDGKYQHIFVADYAEGKIGSPVDIMPNEPHDCPQMPFGGSEDAIWSPDSKSIVYVSKKKVGKEYAQSTNTDLYLYSIAAGNTVNLTPNLKGYDTSPEFNKAGSKISWLSMSEDGNESDKNDLLVYDFKSKSTVNVTKDWDGTVASFKWDQKGTKIYFLAAIKGTEQLFEISKVDAASAKSLKQVTKGQFDITSIIGQSGNQLVLSKEDMNHASELFKLNLKTGLLAAVTTVNKAVYDKLAMGKITERTIRTSDNKDMLAWVIYPPDFDPSKKYPTLLYCQGGPQSALSQFYSFRWNFQLMAANGYIIIAPNRRGMPGYGVEWNKQISGDWGGQPMRDYLAAIDDIAKEPYVDKDRLGAVGASYGGYSVYMLAGIHEKRFKTFIAHDGLFDLRSWYGTTEELWFANKDIGGPYWGANVPEGYKTFSPIEYAGKWNTPIMIVQGGKDYRVPIEQGLEAFQLAQLKGIKSRLLYLPDENHWVVSAQNALVWQTEFFKWLKETL</sequence>
<dbReference type="InterPro" id="IPR011659">
    <property type="entry name" value="WD40"/>
</dbReference>
<keyword evidence="4" id="KW-0378">Hydrolase</keyword>